<reference evidence="1 2" key="1">
    <citation type="submission" date="2016-10" db="EMBL/GenBank/DDBJ databases">
        <title>Comparative genome analysis of multiple Pseudomonas spp. focuses on biocontrol and plant growth promoting traits.</title>
        <authorList>
            <person name="Tao X.-Y."/>
            <person name="Taylor C.G."/>
        </authorList>
    </citation>
    <scope>NUCLEOTIDE SEQUENCE [LARGE SCALE GENOMIC DNA]</scope>
    <source>
        <strain evidence="1 2">37D10</strain>
    </source>
</reference>
<dbReference type="EMBL" id="MOBI01000029">
    <property type="protein sequence ID" value="ROM90679.1"/>
    <property type="molecule type" value="Genomic_DNA"/>
</dbReference>
<evidence type="ECO:0000313" key="2">
    <source>
        <dbReference type="Proteomes" id="UP000284684"/>
    </source>
</evidence>
<organism evidence="1 2">
    <name type="scientific">Pseudomonas brassicacearum</name>
    <dbReference type="NCBI Taxonomy" id="930166"/>
    <lineage>
        <taxon>Bacteria</taxon>
        <taxon>Pseudomonadati</taxon>
        <taxon>Pseudomonadota</taxon>
        <taxon>Gammaproteobacteria</taxon>
        <taxon>Pseudomonadales</taxon>
        <taxon>Pseudomonadaceae</taxon>
        <taxon>Pseudomonas</taxon>
    </lineage>
</organism>
<dbReference type="Proteomes" id="UP000284684">
    <property type="component" value="Unassembled WGS sequence"/>
</dbReference>
<sequence>MNILAYEFTAAQRHVLDRYTHFLGSLHPTFNSIPVVFERRRRSGHQLAVLAKDSRLDNAQFNERYLQAFWGGTEETRLLCSAYVEDLATFTRESLEITRQFSRNEPIGQVDFRLYSLSRSPTWMLFPPKNVQDLVHELTLRLYDLRATMRQLKYTIEEVYRESFGLKAVFTSAMNHQSCNCHPQPTVAEELFCEVGTTPVWDITYSSRDASIRAAEYKSDIVALFSGFVSVNSQMGLFIEEVYQRIDGVINELLWAKSVSKLGELNFKLGAAMEGTNEYMAMLNHLEAWLRN</sequence>
<comment type="caution">
    <text evidence="1">The sequence shown here is derived from an EMBL/GenBank/DDBJ whole genome shotgun (WGS) entry which is preliminary data.</text>
</comment>
<protein>
    <submittedName>
        <fullName evidence="1">Uncharacterized protein</fullName>
    </submittedName>
</protein>
<proteinExistence type="predicted"/>
<accession>A0A423GJZ0</accession>
<dbReference type="AlphaFoldDB" id="A0A423GJZ0"/>
<gene>
    <name evidence="1" type="ORF">BK658_25135</name>
</gene>
<name>A0A423GJZ0_9PSED</name>
<evidence type="ECO:0000313" key="1">
    <source>
        <dbReference type="EMBL" id="ROM90679.1"/>
    </source>
</evidence>
<dbReference type="RefSeq" id="WP_123584809.1">
    <property type="nucleotide sequence ID" value="NZ_MOBI01000029.1"/>
</dbReference>